<dbReference type="PANTHER" id="PTHR43201">
    <property type="entry name" value="ACYL-COA SYNTHETASE"/>
    <property type="match status" value="1"/>
</dbReference>
<evidence type="ECO:0000313" key="3">
    <source>
        <dbReference type="EMBL" id="MBP2453405.1"/>
    </source>
</evidence>
<dbReference type="GO" id="GO:0016874">
    <property type="term" value="F:ligase activity"/>
    <property type="evidence" value="ECO:0007669"/>
    <property type="project" value="UniProtKB-KW"/>
</dbReference>
<gene>
    <name evidence="3" type="ORF">JOF57_003318</name>
</gene>
<sequence length="505" mass="53477">MPSPLSTDFADALAAGLEAYGDRPFIEVARKWYSGNEITQFIGRISATLDHAGVLSGEPVGVVVRNRVAHAATILGFIAARRPVVMIYSYQSATAIARDVEKLSLPAIVADVDDWTPELHGAVTAAGSAGLSLSGDPLRVGTTATRQPGRRHDPALEQSGLHILTSGTTGPPKRIPVATNVLEHTVLSMTIGAGTEVVGPDTPPALVYWPFGSIGVCQLLAAPCAGKRMVLLEKFSVTEWVRAIKTYRITRAGVQPAILRMLLQADVPPEDLSSLEGLSGGSGPLEPELRAEFEGRYGIPLLWAYGATEFAGSVCSWTPELYQRYGADKPDSVGRPLPGVRVRIVDPDTAAEVPAGTIGVLEAAVTVIGPDWVRTTDLASIDDDGFVTLHGRGDGAINRGGFKVLPEAVRRVLISHPSVLDACVVGVPDSRLGAVPFAAVELRRDAVAPTDAELKNLVREALPSHHVPVAVAVVDALPAMPRSRYGRETLRRCTAASHSPRTRSG</sequence>
<evidence type="ECO:0000259" key="2">
    <source>
        <dbReference type="Pfam" id="PF13193"/>
    </source>
</evidence>
<dbReference type="InterPro" id="IPR025110">
    <property type="entry name" value="AMP-bd_C"/>
</dbReference>
<evidence type="ECO:0000259" key="1">
    <source>
        <dbReference type="Pfam" id="PF00501"/>
    </source>
</evidence>
<organism evidence="3 4">
    <name type="scientific">Mycolicibacterium lutetiense</name>
    <dbReference type="NCBI Taxonomy" id="1641992"/>
    <lineage>
        <taxon>Bacteria</taxon>
        <taxon>Bacillati</taxon>
        <taxon>Actinomycetota</taxon>
        <taxon>Actinomycetes</taxon>
        <taxon>Mycobacteriales</taxon>
        <taxon>Mycobacteriaceae</taxon>
        <taxon>Mycolicibacterium</taxon>
    </lineage>
</organism>
<feature type="domain" description="AMP-binding enzyme C-terminal" evidence="2">
    <location>
        <begin position="412"/>
        <end position="479"/>
    </location>
</feature>
<dbReference type="InterPro" id="IPR045851">
    <property type="entry name" value="AMP-bd_C_sf"/>
</dbReference>
<proteinExistence type="predicted"/>
<dbReference type="Proteomes" id="UP000694460">
    <property type="component" value="Unassembled WGS sequence"/>
</dbReference>
<keyword evidence="4" id="KW-1185">Reference proteome</keyword>
<accession>A0ABS4ZVA3</accession>
<comment type="caution">
    <text evidence="3">The sequence shown here is derived from an EMBL/GenBank/DDBJ whole genome shotgun (WGS) entry which is preliminary data.</text>
</comment>
<evidence type="ECO:0000313" key="4">
    <source>
        <dbReference type="Proteomes" id="UP000694460"/>
    </source>
</evidence>
<dbReference type="InterPro" id="IPR000873">
    <property type="entry name" value="AMP-dep_synth/lig_dom"/>
</dbReference>
<dbReference type="Gene3D" id="3.40.50.12780">
    <property type="entry name" value="N-terminal domain of ligase-like"/>
    <property type="match status" value="1"/>
</dbReference>
<dbReference type="CDD" id="cd04433">
    <property type="entry name" value="AFD_class_I"/>
    <property type="match status" value="1"/>
</dbReference>
<dbReference type="Gene3D" id="3.30.300.30">
    <property type="match status" value="1"/>
</dbReference>
<protein>
    <submittedName>
        <fullName evidence="3">Acyl-CoA synthetase (AMP-forming)/AMP-acid ligase II</fullName>
    </submittedName>
</protein>
<dbReference type="InterPro" id="IPR042099">
    <property type="entry name" value="ANL_N_sf"/>
</dbReference>
<name>A0ABS4ZVA3_9MYCO</name>
<reference evidence="3 4" key="1">
    <citation type="submission" date="2021-03" db="EMBL/GenBank/DDBJ databases">
        <title>Sequencing the genomes of 1000 actinobacteria strains.</title>
        <authorList>
            <person name="Klenk H.-P."/>
        </authorList>
    </citation>
    <scope>NUCLEOTIDE SEQUENCE [LARGE SCALE GENOMIC DNA]</scope>
    <source>
        <strain evidence="3 4">DSM 46713</strain>
    </source>
</reference>
<feature type="domain" description="AMP-dependent synthetase/ligase" evidence="1">
    <location>
        <begin position="18"/>
        <end position="361"/>
    </location>
</feature>
<dbReference type="SUPFAM" id="SSF56801">
    <property type="entry name" value="Acetyl-CoA synthetase-like"/>
    <property type="match status" value="1"/>
</dbReference>
<dbReference type="Pfam" id="PF00501">
    <property type="entry name" value="AMP-binding"/>
    <property type="match status" value="1"/>
</dbReference>
<dbReference type="EMBL" id="JAGIOP010000002">
    <property type="protein sequence ID" value="MBP2453405.1"/>
    <property type="molecule type" value="Genomic_DNA"/>
</dbReference>
<dbReference type="RefSeq" id="WP_209918180.1">
    <property type="nucleotide sequence ID" value="NZ_JAGIOP010000002.1"/>
</dbReference>
<keyword evidence="3" id="KW-0436">Ligase</keyword>
<dbReference type="Pfam" id="PF13193">
    <property type="entry name" value="AMP-binding_C"/>
    <property type="match status" value="1"/>
</dbReference>
<dbReference type="PANTHER" id="PTHR43201:SF32">
    <property type="entry name" value="2-SUCCINYLBENZOATE--COA LIGASE, CHLOROPLASTIC_PEROXISOMAL"/>
    <property type="match status" value="1"/>
</dbReference>